<dbReference type="GO" id="GO:0032259">
    <property type="term" value="P:methylation"/>
    <property type="evidence" value="ECO:0007669"/>
    <property type="project" value="UniProtKB-KW"/>
</dbReference>
<evidence type="ECO:0000259" key="1">
    <source>
        <dbReference type="Pfam" id="PF13649"/>
    </source>
</evidence>
<dbReference type="RefSeq" id="WP_054553372.1">
    <property type="nucleotide sequence ID" value="NZ_LJTC01000008.1"/>
</dbReference>
<accession>A0A0P7ECV4</accession>
<dbReference type="Pfam" id="PF13649">
    <property type="entry name" value="Methyltransf_25"/>
    <property type="match status" value="1"/>
</dbReference>
<name>A0A0P7ECV4_9GAMM</name>
<dbReference type="CDD" id="cd02440">
    <property type="entry name" value="AdoMet_MTases"/>
    <property type="match status" value="1"/>
</dbReference>
<dbReference type="InterPro" id="IPR041698">
    <property type="entry name" value="Methyltransf_25"/>
</dbReference>
<dbReference type="EMBL" id="LJTC01000008">
    <property type="protein sequence ID" value="KPM82925.1"/>
    <property type="molecule type" value="Genomic_DNA"/>
</dbReference>
<evidence type="ECO:0000313" key="2">
    <source>
        <dbReference type="EMBL" id="KPM82925.1"/>
    </source>
</evidence>
<proteinExistence type="predicted"/>
<dbReference type="GO" id="GO:0008168">
    <property type="term" value="F:methyltransferase activity"/>
    <property type="evidence" value="ECO:0007669"/>
    <property type="project" value="UniProtKB-KW"/>
</dbReference>
<dbReference type="OrthoDB" id="8558926at2"/>
<evidence type="ECO:0000313" key="3">
    <source>
        <dbReference type="Proteomes" id="UP000050378"/>
    </source>
</evidence>
<dbReference type="PATRIC" id="fig|570156.3.peg.3610"/>
<dbReference type="STRING" id="570156.AOG27_12570"/>
<gene>
    <name evidence="2" type="ORF">AOG27_12570</name>
</gene>
<dbReference type="Gene3D" id="3.40.50.150">
    <property type="entry name" value="Vaccinia Virus protein VP39"/>
    <property type="match status" value="1"/>
</dbReference>
<sequence>MPTFNHEEANHYDERILRLVPGYELLHQATAAQLATTLSDEACILVIGAGTGKEIIELAALKPSWQFIAQDISQDMLDIAEQQFGQHNISDRVTVHCGDINDIDTQCDAALCLLVMHFVEDNGDKKALLKAIHSKLKKSSNLYIADLMRPETAFERESQLQLCLQLGLTEVGVERMRHNLEHEFYPLDRIRFSELMNETRFSTPKQYFKVLGFAGYVVGS</sequence>
<dbReference type="InterPro" id="IPR029063">
    <property type="entry name" value="SAM-dependent_MTases_sf"/>
</dbReference>
<protein>
    <submittedName>
        <fullName evidence="2">SAM-dependent methyltransferase</fullName>
    </submittedName>
</protein>
<dbReference type="SUPFAM" id="SSF53335">
    <property type="entry name" value="S-adenosyl-L-methionine-dependent methyltransferases"/>
    <property type="match status" value="1"/>
</dbReference>
<keyword evidence="2" id="KW-0808">Transferase</keyword>
<organism evidence="2 3">
    <name type="scientific">Pseudoalteromonas lipolytica</name>
    <dbReference type="NCBI Taxonomy" id="570156"/>
    <lineage>
        <taxon>Bacteria</taxon>
        <taxon>Pseudomonadati</taxon>
        <taxon>Pseudomonadota</taxon>
        <taxon>Gammaproteobacteria</taxon>
        <taxon>Alteromonadales</taxon>
        <taxon>Pseudoalteromonadaceae</taxon>
        <taxon>Pseudoalteromonas</taxon>
    </lineage>
</organism>
<dbReference type="AlphaFoldDB" id="A0A0P7ECV4"/>
<reference evidence="2 3" key="1">
    <citation type="submission" date="2015-09" db="EMBL/GenBank/DDBJ databases">
        <title>Draft Genome Sequence of Pseudoalteromonas lipolytica UCD-48B.</title>
        <authorList>
            <person name="Krusor M."/>
            <person name="Coil D.A."/>
            <person name="Lang J.M."/>
            <person name="Eisen J.A."/>
            <person name="Alexiev A."/>
        </authorList>
    </citation>
    <scope>NUCLEOTIDE SEQUENCE [LARGE SCALE GENOMIC DNA]</scope>
    <source>
        <strain evidence="2 3">UCD-48B</strain>
    </source>
</reference>
<feature type="domain" description="Methyltransferase" evidence="1">
    <location>
        <begin position="44"/>
        <end position="138"/>
    </location>
</feature>
<dbReference type="Proteomes" id="UP000050378">
    <property type="component" value="Unassembled WGS sequence"/>
</dbReference>
<keyword evidence="2" id="KW-0489">Methyltransferase</keyword>
<comment type="caution">
    <text evidence="2">The sequence shown here is derived from an EMBL/GenBank/DDBJ whole genome shotgun (WGS) entry which is preliminary data.</text>
</comment>